<keyword evidence="3" id="KW-0963">Cytoplasm</keyword>
<evidence type="ECO:0000313" key="11">
    <source>
        <dbReference type="Proteomes" id="UP000759131"/>
    </source>
</evidence>
<feature type="domain" description="Transforming acidic coiled-coil-containing protein C-terminal" evidence="9">
    <location>
        <begin position="218"/>
        <end position="397"/>
    </location>
</feature>
<name>A0A7R9L3U9_9ACAR</name>
<dbReference type="GO" id="GO:0005856">
    <property type="term" value="C:cytoskeleton"/>
    <property type="evidence" value="ECO:0007669"/>
    <property type="project" value="UniProtKB-SubCell"/>
</dbReference>
<dbReference type="Proteomes" id="UP000759131">
    <property type="component" value="Unassembled WGS sequence"/>
</dbReference>
<evidence type="ECO:0000256" key="1">
    <source>
        <dbReference type="ARBA" id="ARBA00004245"/>
    </source>
</evidence>
<keyword evidence="6" id="KW-0206">Cytoskeleton</keyword>
<dbReference type="GO" id="GO:0005737">
    <property type="term" value="C:cytoplasm"/>
    <property type="evidence" value="ECO:0007669"/>
    <property type="project" value="TreeGrafter"/>
</dbReference>
<reference evidence="10" key="1">
    <citation type="submission" date="2020-11" db="EMBL/GenBank/DDBJ databases">
        <authorList>
            <person name="Tran Van P."/>
        </authorList>
    </citation>
    <scope>NUCLEOTIDE SEQUENCE</scope>
</reference>
<gene>
    <name evidence="10" type="ORF">OSB1V03_LOCUS13850</name>
</gene>
<evidence type="ECO:0000313" key="10">
    <source>
        <dbReference type="EMBL" id="CAD7633453.1"/>
    </source>
</evidence>
<dbReference type="AlphaFoldDB" id="A0A7R9L3U9"/>
<evidence type="ECO:0000256" key="3">
    <source>
        <dbReference type="ARBA" id="ARBA00022490"/>
    </source>
</evidence>
<feature type="coiled-coil region" evidence="7">
    <location>
        <begin position="333"/>
        <end position="399"/>
    </location>
</feature>
<feature type="region of interest" description="Disordered" evidence="8">
    <location>
        <begin position="28"/>
        <end position="47"/>
    </location>
</feature>
<evidence type="ECO:0000256" key="8">
    <source>
        <dbReference type="SAM" id="MobiDB-lite"/>
    </source>
</evidence>
<evidence type="ECO:0000256" key="4">
    <source>
        <dbReference type="ARBA" id="ARBA00022553"/>
    </source>
</evidence>
<evidence type="ECO:0000259" key="9">
    <source>
        <dbReference type="Pfam" id="PF05010"/>
    </source>
</evidence>
<evidence type="ECO:0000256" key="2">
    <source>
        <dbReference type="ARBA" id="ARBA00009423"/>
    </source>
</evidence>
<keyword evidence="5 7" id="KW-0175">Coiled coil</keyword>
<dbReference type="FunFam" id="1.20.5.1700:FF:000001">
    <property type="entry name" value="Transforming acidic coiled-coil-containing protein 1 isoform 2"/>
    <property type="match status" value="1"/>
</dbReference>
<evidence type="ECO:0000256" key="7">
    <source>
        <dbReference type="SAM" id="Coils"/>
    </source>
</evidence>
<dbReference type="Gene3D" id="1.20.5.1700">
    <property type="match status" value="1"/>
</dbReference>
<protein>
    <recommendedName>
        <fullName evidence="9">Transforming acidic coiled-coil-containing protein C-terminal domain-containing protein</fullName>
    </recommendedName>
</protein>
<accession>A0A7R9L3U9</accession>
<comment type="subcellular location">
    <subcellularLocation>
        <location evidence="1">Cytoplasm</location>
        <location evidence="1">Cytoskeleton</location>
    </subcellularLocation>
</comment>
<proteinExistence type="inferred from homology"/>
<organism evidence="10">
    <name type="scientific">Medioppia subpectinata</name>
    <dbReference type="NCBI Taxonomy" id="1979941"/>
    <lineage>
        <taxon>Eukaryota</taxon>
        <taxon>Metazoa</taxon>
        <taxon>Ecdysozoa</taxon>
        <taxon>Arthropoda</taxon>
        <taxon>Chelicerata</taxon>
        <taxon>Arachnida</taxon>
        <taxon>Acari</taxon>
        <taxon>Acariformes</taxon>
        <taxon>Sarcoptiformes</taxon>
        <taxon>Oribatida</taxon>
        <taxon>Brachypylina</taxon>
        <taxon>Oppioidea</taxon>
        <taxon>Oppiidae</taxon>
        <taxon>Medioppia</taxon>
    </lineage>
</organism>
<evidence type="ECO:0000256" key="5">
    <source>
        <dbReference type="ARBA" id="ARBA00023054"/>
    </source>
</evidence>
<dbReference type="EMBL" id="OC867351">
    <property type="protein sequence ID" value="CAD7633453.1"/>
    <property type="molecule type" value="Genomic_DNA"/>
</dbReference>
<evidence type="ECO:0000256" key="6">
    <source>
        <dbReference type="ARBA" id="ARBA00023212"/>
    </source>
</evidence>
<dbReference type="GO" id="GO:0007052">
    <property type="term" value="P:mitotic spindle organization"/>
    <property type="evidence" value="ECO:0007669"/>
    <property type="project" value="InterPro"/>
</dbReference>
<dbReference type="InterPro" id="IPR007707">
    <property type="entry name" value="TACC_C"/>
</dbReference>
<keyword evidence="4" id="KW-0597">Phosphoprotein</keyword>
<sequence length="402" mass="46517">MNTSFGEYHMNGCNACDTRCVSDVNALNDKNNDRNGSGVESTNTSTTNGFNYVFSDDEFKMPERFVQELDALERRTIADTNQSLNSRASVLRRFDPLVDGMDLSDLVKKTNHLNLNDRTFEHNISLNANESRLHNETIDGVGGHEMSTRVHNESTTLMNFNSPVNVPNNNSRADPITERNDTNNGQNNDLLVNELRIKELLFQEKLIEKDRQLHGLEENLNIVNNNCEKYEVLLHLLHNCNEEVVEMASQVIDDLTEDKKELINKCNEMSAERTQALEEVNNVEKNFYEVHNRYDKVRTALEDSKLKEIQFNEQYMELMDKLHEKEHMYELLKSKAEEKIEHANNYIESARRECESELIAVKAQLKRSEMKINGLQLQLDQKTRENDELTKMVDELIANVEK</sequence>
<comment type="similarity">
    <text evidence="2">Belongs to the TACC family.</text>
</comment>
<feature type="coiled-coil region" evidence="7">
    <location>
        <begin position="206"/>
        <end position="286"/>
    </location>
</feature>
<dbReference type="OrthoDB" id="10255048at2759"/>
<feature type="compositionally biased region" description="Polar residues" evidence="8">
    <location>
        <begin position="34"/>
        <end position="47"/>
    </location>
</feature>
<keyword evidence="11" id="KW-1185">Reference proteome</keyword>
<dbReference type="EMBL" id="CAJPIZ010012776">
    <property type="protein sequence ID" value="CAG2113883.1"/>
    <property type="molecule type" value="Genomic_DNA"/>
</dbReference>
<dbReference type="InterPro" id="IPR039915">
    <property type="entry name" value="TACC"/>
</dbReference>
<dbReference type="PANTHER" id="PTHR13924">
    <property type="entry name" value="TRANSFORMING ACIDIC COILED-COIL CONTAINING PROTEIN 1/2"/>
    <property type="match status" value="1"/>
</dbReference>
<dbReference type="Pfam" id="PF05010">
    <property type="entry name" value="TACC_C"/>
    <property type="match status" value="1"/>
</dbReference>
<dbReference type="PANTHER" id="PTHR13924:SF10">
    <property type="entry name" value="TRANSFORMING ACIDIC COILED-COIL PROTEIN, ISOFORM K"/>
    <property type="match status" value="1"/>
</dbReference>